<feature type="non-terminal residue" evidence="8">
    <location>
        <position position="1"/>
    </location>
</feature>
<dbReference type="Pfam" id="PF05485">
    <property type="entry name" value="THAP"/>
    <property type="match status" value="1"/>
</dbReference>
<dbReference type="InterPro" id="IPR006612">
    <property type="entry name" value="THAP_Znf"/>
</dbReference>
<reference evidence="9" key="1">
    <citation type="submission" date="2022-10" db="EMBL/GenBank/DDBJ databases">
        <title>Genome assembly of Pristionchus species.</title>
        <authorList>
            <person name="Yoshida K."/>
            <person name="Sommer R.J."/>
        </authorList>
    </citation>
    <scope>NUCLEOTIDE SEQUENCE [LARGE SCALE GENOMIC DNA]</scope>
    <source>
        <strain evidence="9">RS5460</strain>
    </source>
</reference>
<keyword evidence="4 5" id="KW-0238">DNA-binding</keyword>
<dbReference type="GO" id="GO:0003677">
    <property type="term" value="F:DNA binding"/>
    <property type="evidence" value="ECO:0007669"/>
    <property type="project" value="UniProtKB-UniRule"/>
</dbReference>
<keyword evidence="2 5" id="KW-0863">Zinc-finger</keyword>
<feature type="non-terminal residue" evidence="8">
    <location>
        <position position="311"/>
    </location>
</feature>
<evidence type="ECO:0000256" key="5">
    <source>
        <dbReference type="PROSITE-ProRule" id="PRU00309"/>
    </source>
</evidence>
<dbReference type="SMART" id="SM00980">
    <property type="entry name" value="THAP"/>
    <property type="match status" value="2"/>
</dbReference>
<dbReference type="AlphaFoldDB" id="A0AAN4Z7Z4"/>
<protein>
    <recommendedName>
        <fullName evidence="7">THAP-type domain-containing protein</fullName>
    </recommendedName>
</protein>
<accession>A0AAN4Z7Z4</accession>
<dbReference type="GO" id="GO:0008270">
    <property type="term" value="F:zinc ion binding"/>
    <property type="evidence" value="ECO:0007669"/>
    <property type="project" value="UniProtKB-KW"/>
</dbReference>
<dbReference type="PROSITE" id="PS50950">
    <property type="entry name" value="ZF_THAP"/>
    <property type="match status" value="1"/>
</dbReference>
<keyword evidence="1" id="KW-0479">Metal-binding</keyword>
<name>A0AAN4Z7Z4_9BILA</name>
<feature type="compositionally biased region" description="Basic and acidic residues" evidence="6">
    <location>
        <begin position="275"/>
        <end position="287"/>
    </location>
</feature>
<evidence type="ECO:0000256" key="2">
    <source>
        <dbReference type="ARBA" id="ARBA00022771"/>
    </source>
</evidence>
<organism evidence="8 9">
    <name type="scientific">Pristionchus mayeri</name>
    <dbReference type="NCBI Taxonomy" id="1317129"/>
    <lineage>
        <taxon>Eukaryota</taxon>
        <taxon>Metazoa</taxon>
        <taxon>Ecdysozoa</taxon>
        <taxon>Nematoda</taxon>
        <taxon>Chromadorea</taxon>
        <taxon>Rhabditida</taxon>
        <taxon>Rhabditina</taxon>
        <taxon>Diplogasteromorpha</taxon>
        <taxon>Diplogasteroidea</taxon>
        <taxon>Neodiplogasteridae</taxon>
        <taxon>Pristionchus</taxon>
    </lineage>
</organism>
<sequence>QMFCPSTGKYRPLDQSTPSINSEVPSKAKVRRHKCVVCHRLCSETRVFTKDPKRRITWINAIFSSPEGRKSLMELLSGTTQQFCESHFLPSDFFHCEFGTKLKPTAVPFFEMYCSTSENSYRLDQCNSTINSNNPSQRKTITCVVCNESRKWNEMNDFTTISTKRTIWVDAVRSTPEGRRSLMALLNTRKRSYLCANHFSPTDYNHFSKRSVLRATAVPFFQDSESKANEVDEFLSYETDMPNEFKAESIEFKNELFDDFEQNFSKEESIEDENEKGGRSRFRTETPFNDEFHVDEKTIEKEKSERMTTTV</sequence>
<dbReference type="Proteomes" id="UP001328107">
    <property type="component" value="Unassembled WGS sequence"/>
</dbReference>
<evidence type="ECO:0000256" key="6">
    <source>
        <dbReference type="SAM" id="MobiDB-lite"/>
    </source>
</evidence>
<evidence type="ECO:0000313" key="9">
    <source>
        <dbReference type="Proteomes" id="UP001328107"/>
    </source>
</evidence>
<evidence type="ECO:0000256" key="4">
    <source>
        <dbReference type="ARBA" id="ARBA00023125"/>
    </source>
</evidence>
<feature type="region of interest" description="Disordered" evidence="6">
    <location>
        <begin position="1"/>
        <end position="25"/>
    </location>
</feature>
<feature type="domain" description="THAP-type" evidence="7">
    <location>
        <begin position="137"/>
        <end position="222"/>
    </location>
</feature>
<evidence type="ECO:0000256" key="1">
    <source>
        <dbReference type="ARBA" id="ARBA00022723"/>
    </source>
</evidence>
<gene>
    <name evidence="8" type="ORF">PMAYCL1PPCAC_05009</name>
</gene>
<evidence type="ECO:0000256" key="3">
    <source>
        <dbReference type="ARBA" id="ARBA00022833"/>
    </source>
</evidence>
<feature type="compositionally biased region" description="Polar residues" evidence="6">
    <location>
        <begin position="14"/>
        <end position="24"/>
    </location>
</feature>
<evidence type="ECO:0000313" key="8">
    <source>
        <dbReference type="EMBL" id="GMR34814.1"/>
    </source>
</evidence>
<proteinExistence type="predicted"/>
<keyword evidence="9" id="KW-1185">Reference proteome</keyword>
<dbReference type="SUPFAM" id="SSF57716">
    <property type="entry name" value="Glucocorticoid receptor-like (DNA-binding domain)"/>
    <property type="match status" value="1"/>
</dbReference>
<keyword evidence="3" id="KW-0862">Zinc</keyword>
<dbReference type="EMBL" id="BTRK01000002">
    <property type="protein sequence ID" value="GMR34814.1"/>
    <property type="molecule type" value="Genomic_DNA"/>
</dbReference>
<evidence type="ECO:0000259" key="7">
    <source>
        <dbReference type="PROSITE" id="PS50950"/>
    </source>
</evidence>
<feature type="region of interest" description="Disordered" evidence="6">
    <location>
        <begin position="264"/>
        <end position="287"/>
    </location>
</feature>
<comment type="caution">
    <text evidence="8">The sequence shown here is derived from an EMBL/GenBank/DDBJ whole genome shotgun (WGS) entry which is preliminary data.</text>
</comment>